<feature type="region of interest" description="Disordered" evidence="1">
    <location>
        <begin position="1"/>
        <end position="23"/>
    </location>
</feature>
<name>A0A1A9VI73_GLOAU</name>
<accession>A0A1A9VI73</accession>
<feature type="transmembrane region" description="Helical" evidence="2">
    <location>
        <begin position="31"/>
        <end position="51"/>
    </location>
</feature>
<reference evidence="3" key="1">
    <citation type="submission" date="2020-05" db="UniProtKB">
        <authorList>
            <consortium name="EnsemblMetazoa"/>
        </authorList>
    </citation>
    <scope>IDENTIFICATION</scope>
    <source>
        <strain evidence="3">TTRI</strain>
    </source>
</reference>
<evidence type="ECO:0000313" key="3">
    <source>
        <dbReference type="EnsemblMetazoa" id="GAUT038276-PA"/>
    </source>
</evidence>
<feature type="transmembrane region" description="Helical" evidence="2">
    <location>
        <begin position="57"/>
        <end position="79"/>
    </location>
</feature>
<evidence type="ECO:0000256" key="1">
    <source>
        <dbReference type="SAM" id="MobiDB-lite"/>
    </source>
</evidence>
<keyword evidence="2" id="KW-0812">Transmembrane</keyword>
<feature type="region of interest" description="Disordered" evidence="1">
    <location>
        <begin position="83"/>
        <end position="108"/>
    </location>
</feature>
<dbReference type="VEuPathDB" id="VectorBase:GAUT038276"/>
<evidence type="ECO:0000256" key="2">
    <source>
        <dbReference type="SAM" id="Phobius"/>
    </source>
</evidence>
<dbReference type="AlphaFoldDB" id="A0A1A9VI73"/>
<keyword evidence="2" id="KW-1133">Transmembrane helix</keyword>
<sequence length="108" mass="12237">MSRSRYLTSMPAKAISSSPNLPTDTLTSSRGANAAAICNIAAALTYFNAFFFVFESLFIFIGIDVMLDCWIVGDTVCLIKRRKQREEEDEDEDEDEEVEFATPLRRKK</sequence>
<evidence type="ECO:0000313" key="4">
    <source>
        <dbReference type="Proteomes" id="UP000078200"/>
    </source>
</evidence>
<dbReference type="Proteomes" id="UP000078200">
    <property type="component" value="Unassembled WGS sequence"/>
</dbReference>
<feature type="compositionally biased region" description="Acidic residues" evidence="1">
    <location>
        <begin position="87"/>
        <end position="99"/>
    </location>
</feature>
<keyword evidence="2" id="KW-0472">Membrane</keyword>
<dbReference type="EnsemblMetazoa" id="GAUT038276-RA">
    <property type="protein sequence ID" value="GAUT038276-PA"/>
    <property type="gene ID" value="GAUT038276"/>
</dbReference>
<protein>
    <submittedName>
        <fullName evidence="3">Uncharacterized protein</fullName>
    </submittedName>
</protein>
<organism evidence="3 4">
    <name type="scientific">Glossina austeni</name>
    <name type="common">Savannah tsetse fly</name>
    <dbReference type="NCBI Taxonomy" id="7395"/>
    <lineage>
        <taxon>Eukaryota</taxon>
        <taxon>Metazoa</taxon>
        <taxon>Ecdysozoa</taxon>
        <taxon>Arthropoda</taxon>
        <taxon>Hexapoda</taxon>
        <taxon>Insecta</taxon>
        <taxon>Pterygota</taxon>
        <taxon>Neoptera</taxon>
        <taxon>Endopterygota</taxon>
        <taxon>Diptera</taxon>
        <taxon>Brachycera</taxon>
        <taxon>Muscomorpha</taxon>
        <taxon>Hippoboscoidea</taxon>
        <taxon>Glossinidae</taxon>
        <taxon>Glossina</taxon>
    </lineage>
</organism>
<keyword evidence="4" id="KW-1185">Reference proteome</keyword>
<proteinExistence type="predicted"/>